<comment type="caution">
    <text evidence="1">The sequence shown here is derived from an EMBL/GenBank/DDBJ whole genome shotgun (WGS) entry which is preliminary data.</text>
</comment>
<evidence type="ECO:0000313" key="1">
    <source>
        <dbReference type="EMBL" id="KAJ9074010.1"/>
    </source>
</evidence>
<protein>
    <submittedName>
        <fullName evidence="1">Uncharacterized protein</fullName>
    </submittedName>
</protein>
<reference evidence="1" key="1">
    <citation type="submission" date="2022-04" db="EMBL/GenBank/DDBJ databases">
        <title>Genome of the entomopathogenic fungus Entomophthora muscae.</title>
        <authorList>
            <person name="Elya C."/>
            <person name="Lovett B.R."/>
            <person name="Lee E."/>
            <person name="Macias A.M."/>
            <person name="Hajek A.E."/>
            <person name="De Bivort B.L."/>
            <person name="Kasson M.T."/>
            <person name="De Fine Licht H.H."/>
            <person name="Stajich J.E."/>
        </authorList>
    </citation>
    <scope>NUCLEOTIDE SEQUENCE</scope>
    <source>
        <strain evidence="1">Berkeley</strain>
    </source>
</reference>
<dbReference type="EMBL" id="QTSX02002875">
    <property type="protein sequence ID" value="KAJ9074010.1"/>
    <property type="molecule type" value="Genomic_DNA"/>
</dbReference>
<keyword evidence="2" id="KW-1185">Reference proteome</keyword>
<accession>A0ACC2THR1</accession>
<evidence type="ECO:0000313" key="2">
    <source>
        <dbReference type="Proteomes" id="UP001165960"/>
    </source>
</evidence>
<gene>
    <name evidence="1" type="ORF">DSO57_1010566</name>
</gene>
<dbReference type="Proteomes" id="UP001165960">
    <property type="component" value="Unassembled WGS sequence"/>
</dbReference>
<name>A0ACC2THR1_9FUNG</name>
<sequence>MSNDPSGLLLFPGDLLTSGEAIAKSLTCDILDFHSAKSTLPASSAKGPPLSPPLMKNDTYSVPLQETEVLPLAPSCALWLVASFVIRNAPLVNPDNNLFLGLVKERFPPLVAIRSPKMIGLISSKCSFLPEENGSNWSADPGFSATGFEPRSSLDPVASDLVRFSVNSALNQSLPFACDSSQSKFDKLVSKHCIFIPSDVGNNVVSPCLIPGLLSPVSSCANTPGPHLSCEEQLSS</sequence>
<organism evidence="1 2">
    <name type="scientific">Entomophthora muscae</name>
    <dbReference type="NCBI Taxonomy" id="34485"/>
    <lineage>
        <taxon>Eukaryota</taxon>
        <taxon>Fungi</taxon>
        <taxon>Fungi incertae sedis</taxon>
        <taxon>Zoopagomycota</taxon>
        <taxon>Entomophthoromycotina</taxon>
        <taxon>Entomophthoromycetes</taxon>
        <taxon>Entomophthorales</taxon>
        <taxon>Entomophthoraceae</taxon>
        <taxon>Entomophthora</taxon>
    </lineage>
</organism>
<proteinExistence type="predicted"/>